<keyword evidence="3" id="KW-1185">Reference proteome</keyword>
<dbReference type="AlphaFoldDB" id="A0A059FUK0"/>
<dbReference type="InterPro" id="IPR008317">
    <property type="entry name" value="UCP030561"/>
</dbReference>
<proteinExistence type="predicted"/>
<dbReference type="STRING" id="1280950.HJO_03205"/>
<reference evidence="2 3" key="1">
    <citation type="journal article" date="2014" name="Antonie Van Leeuwenhoek">
        <title>Hyphomonas beringensis sp. nov. and Hyphomonas chukchiensis sp. nov., isolated from surface seawater of the Bering Sea and Chukchi Sea.</title>
        <authorList>
            <person name="Li C."/>
            <person name="Lai Q."/>
            <person name="Li G."/>
            <person name="Dong C."/>
            <person name="Wang J."/>
            <person name="Liao Y."/>
            <person name="Shao Z."/>
        </authorList>
    </citation>
    <scope>NUCLEOTIDE SEQUENCE [LARGE SCALE GENOMIC DNA]</scope>
    <source>
        <strain evidence="2 3">MHS-2</strain>
    </source>
</reference>
<dbReference type="Gene3D" id="3.10.450.50">
    <property type="match status" value="1"/>
</dbReference>
<dbReference type="SUPFAM" id="SSF54427">
    <property type="entry name" value="NTF2-like"/>
    <property type="match status" value="1"/>
</dbReference>
<dbReference type="Proteomes" id="UP000025171">
    <property type="component" value="Unassembled WGS sequence"/>
</dbReference>
<dbReference type="eggNOG" id="COG4538">
    <property type="taxonomic scope" value="Bacteria"/>
</dbReference>
<name>A0A059FUK0_9PROT</name>
<accession>A0A059FUK0</accession>
<dbReference type="OrthoDB" id="9799296at2"/>
<dbReference type="PIRSF" id="PIRSF030561">
    <property type="entry name" value="UCP030561"/>
    <property type="match status" value="1"/>
</dbReference>
<comment type="caution">
    <text evidence="2">The sequence shown here is derived from an EMBL/GenBank/DDBJ whole genome shotgun (WGS) entry which is preliminary data.</text>
</comment>
<dbReference type="RefSeq" id="WP_051618097.1">
    <property type="nucleotide sequence ID" value="NZ_ARYK01000001.1"/>
</dbReference>
<sequence length="115" mass="12588">MSASADLIQRQLDAYNAQDIEAFMRCYADDAVLAGLNGVVNQEGHEAIRSRHLALFAEFPQNKAELANRIDLGTTVIDHERVERAPGGDRFDVAAIYTLRNGEIARVDFAKAGAV</sequence>
<gene>
    <name evidence="2" type="ORF">HJO_03205</name>
</gene>
<dbReference type="Pfam" id="PF12680">
    <property type="entry name" value="SnoaL_2"/>
    <property type="match status" value="1"/>
</dbReference>
<feature type="domain" description="SnoaL-like" evidence="1">
    <location>
        <begin position="8"/>
        <end position="107"/>
    </location>
</feature>
<dbReference type="InterPro" id="IPR011944">
    <property type="entry name" value="Steroid_delta5-4_isomerase"/>
</dbReference>
<evidence type="ECO:0000313" key="2">
    <source>
        <dbReference type="EMBL" id="KCZ94349.1"/>
    </source>
</evidence>
<evidence type="ECO:0000259" key="1">
    <source>
        <dbReference type="Pfam" id="PF12680"/>
    </source>
</evidence>
<dbReference type="NCBIfam" id="TIGR02246">
    <property type="entry name" value="SgcJ/EcaC family oxidoreductase"/>
    <property type="match status" value="1"/>
</dbReference>
<dbReference type="InterPro" id="IPR032710">
    <property type="entry name" value="NTF2-like_dom_sf"/>
</dbReference>
<dbReference type="InterPro" id="IPR037401">
    <property type="entry name" value="SnoaL-like"/>
</dbReference>
<evidence type="ECO:0000313" key="3">
    <source>
        <dbReference type="Proteomes" id="UP000025171"/>
    </source>
</evidence>
<dbReference type="PATRIC" id="fig|1280950.3.peg.653"/>
<protein>
    <recommendedName>
        <fullName evidence="1">SnoaL-like domain-containing protein</fullName>
    </recommendedName>
</protein>
<dbReference type="EMBL" id="ARYK01000001">
    <property type="protein sequence ID" value="KCZ94349.1"/>
    <property type="molecule type" value="Genomic_DNA"/>
</dbReference>
<organism evidence="2 3">
    <name type="scientific">Hyphomonas johnsonii MHS-2</name>
    <dbReference type="NCBI Taxonomy" id="1280950"/>
    <lineage>
        <taxon>Bacteria</taxon>
        <taxon>Pseudomonadati</taxon>
        <taxon>Pseudomonadota</taxon>
        <taxon>Alphaproteobacteria</taxon>
        <taxon>Hyphomonadales</taxon>
        <taxon>Hyphomonadaceae</taxon>
        <taxon>Hyphomonas</taxon>
    </lineage>
</organism>